<proteinExistence type="predicted"/>
<evidence type="ECO:0000256" key="5">
    <source>
        <dbReference type="SAM" id="Phobius"/>
    </source>
</evidence>
<dbReference type="AlphaFoldDB" id="A0A9N9CYB8"/>
<dbReference type="InterPro" id="IPR037185">
    <property type="entry name" value="EmrE-like"/>
</dbReference>
<feature type="transmembrane region" description="Helical" evidence="5">
    <location>
        <begin position="302"/>
        <end position="319"/>
    </location>
</feature>
<accession>A0A9N9CYB8</accession>
<evidence type="ECO:0000256" key="1">
    <source>
        <dbReference type="ARBA" id="ARBA00004141"/>
    </source>
</evidence>
<feature type="transmembrane region" description="Helical" evidence="5">
    <location>
        <begin position="163"/>
        <end position="181"/>
    </location>
</feature>
<dbReference type="GO" id="GO:0015095">
    <property type="term" value="F:magnesium ion transmembrane transporter activity"/>
    <property type="evidence" value="ECO:0007669"/>
    <property type="project" value="InterPro"/>
</dbReference>
<dbReference type="OrthoDB" id="165382at2759"/>
<name>A0A9N9CYB8_9GLOM</name>
<keyword evidence="2 5" id="KW-0812">Transmembrane</keyword>
<dbReference type="PANTHER" id="PTHR12570:SF85">
    <property type="entry name" value="DUF803 DOMAIN MEMBRANE PROTEIN (AFU_ORTHOLOGUE AFUA_1G15880)"/>
    <property type="match status" value="1"/>
</dbReference>
<dbReference type="PANTHER" id="PTHR12570">
    <property type="match status" value="1"/>
</dbReference>
<feature type="transmembrane region" description="Helical" evidence="5">
    <location>
        <begin position="123"/>
        <end position="151"/>
    </location>
</feature>
<gene>
    <name evidence="7" type="ORF">ALEPTO_LOCUS8759</name>
</gene>
<keyword evidence="8" id="KW-1185">Reference proteome</keyword>
<dbReference type="Pfam" id="PF05653">
    <property type="entry name" value="Mg_trans_NIPA"/>
    <property type="match status" value="1"/>
</dbReference>
<dbReference type="Proteomes" id="UP000789508">
    <property type="component" value="Unassembled WGS sequence"/>
</dbReference>
<feature type="chain" id="PRO_5040408661" evidence="6">
    <location>
        <begin position="19"/>
        <end position="459"/>
    </location>
</feature>
<feature type="transmembrane region" description="Helical" evidence="5">
    <location>
        <begin position="201"/>
        <end position="221"/>
    </location>
</feature>
<keyword evidence="4 5" id="KW-0472">Membrane</keyword>
<dbReference type="InterPro" id="IPR008521">
    <property type="entry name" value="Mg_trans_NIPA"/>
</dbReference>
<evidence type="ECO:0000256" key="4">
    <source>
        <dbReference type="ARBA" id="ARBA00023136"/>
    </source>
</evidence>
<comment type="caution">
    <text evidence="7">The sequence shown here is derived from an EMBL/GenBank/DDBJ whole genome shotgun (WGS) entry which is preliminary data.</text>
</comment>
<dbReference type="GO" id="GO:0016020">
    <property type="term" value="C:membrane"/>
    <property type="evidence" value="ECO:0007669"/>
    <property type="project" value="UniProtKB-SubCell"/>
</dbReference>
<evidence type="ECO:0000313" key="8">
    <source>
        <dbReference type="Proteomes" id="UP000789508"/>
    </source>
</evidence>
<feature type="transmembrane region" description="Helical" evidence="5">
    <location>
        <begin position="233"/>
        <end position="263"/>
    </location>
</feature>
<comment type="subcellular location">
    <subcellularLocation>
        <location evidence="1">Membrane</location>
        <topology evidence="1">Multi-pass membrane protein</topology>
    </subcellularLocation>
</comment>
<evidence type="ECO:0000256" key="3">
    <source>
        <dbReference type="ARBA" id="ARBA00022989"/>
    </source>
</evidence>
<feature type="signal peptide" evidence="6">
    <location>
        <begin position="1"/>
        <end position="18"/>
    </location>
</feature>
<protein>
    <submittedName>
        <fullName evidence="7">7749_t:CDS:1</fullName>
    </submittedName>
</protein>
<evidence type="ECO:0000256" key="6">
    <source>
        <dbReference type="SAM" id="SignalP"/>
    </source>
</evidence>
<keyword evidence="6" id="KW-0732">Signal</keyword>
<sequence>MISLWGLLAALTGNSVIGLGNCLQKYALQRGGASETSGSSSIQETTIATTNIVEDNSQEQLNFLNGKSVTSVSSPLLDRHSLTINRFTGKNGEDDNEGTDVNLDRTWFLGISLVYLGELFGNWVALALIPASVVTPLGILGVVVNAILAKFLLGENVSFHQKIGYIWILGGVMAIILFSVANEMENKSWTGAEIVNYMLQFRVLGWLLVIFITECILILTVRRQTRKKEISLVIYVMMTAGFGALTVVASKFLALLLTCWLFIPNRSSENKINLNQKIDTLIYRNQRNNIQLMFGDEMSNSIIIFALFTLLVNLVIGIGGQEICKQIALSKYRITQFQPMFYASHVIFVTISGMIVFKEVGGWWSILGFFIGIMAIIRGASYLLGMENKFVWWWRQRHAIKSGVGVASAGSGVGVTGSKKAKHDLETDALLKSNRQQQILPEIEEGGVGFESGDRDNHL</sequence>
<feature type="transmembrane region" description="Helical" evidence="5">
    <location>
        <begin position="363"/>
        <end position="385"/>
    </location>
</feature>
<feature type="non-terminal residue" evidence="7">
    <location>
        <position position="459"/>
    </location>
</feature>
<evidence type="ECO:0000256" key="2">
    <source>
        <dbReference type="ARBA" id="ARBA00022692"/>
    </source>
</evidence>
<reference evidence="7" key="1">
    <citation type="submission" date="2021-06" db="EMBL/GenBank/DDBJ databases">
        <authorList>
            <person name="Kallberg Y."/>
            <person name="Tangrot J."/>
            <person name="Rosling A."/>
        </authorList>
    </citation>
    <scope>NUCLEOTIDE SEQUENCE</scope>
    <source>
        <strain evidence="7">FL130A</strain>
    </source>
</reference>
<dbReference type="Gene3D" id="1.10.3730.20">
    <property type="match status" value="1"/>
</dbReference>
<evidence type="ECO:0000313" key="7">
    <source>
        <dbReference type="EMBL" id="CAG8616015.1"/>
    </source>
</evidence>
<organism evidence="7 8">
    <name type="scientific">Ambispora leptoticha</name>
    <dbReference type="NCBI Taxonomy" id="144679"/>
    <lineage>
        <taxon>Eukaryota</taxon>
        <taxon>Fungi</taxon>
        <taxon>Fungi incertae sedis</taxon>
        <taxon>Mucoromycota</taxon>
        <taxon>Glomeromycotina</taxon>
        <taxon>Glomeromycetes</taxon>
        <taxon>Archaeosporales</taxon>
        <taxon>Ambisporaceae</taxon>
        <taxon>Ambispora</taxon>
    </lineage>
</organism>
<dbReference type="EMBL" id="CAJVPS010005540">
    <property type="protein sequence ID" value="CAG8616015.1"/>
    <property type="molecule type" value="Genomic_DNA"/>
</dbReference>
<dbReference type="SUPFAM" id="SSF103481">
    <property type="entry name" value="Multidrug resistance efflux transporter EmrE"/>
    <property type="match status" value="2"/>
</dbReference>
<feature type="transmembrane region" description="Helical" evidence="5">
    <location>
        <begin position="340"/>
        <end position="357"/>
    </location>
</feature>
<keyword evidence="3 5" id="KW-1133">Transmembrane helix</keyword>